<reference evidence="1 2" key="1">
    <citation type="submission" date="2013-04" db="EMBL/GenBank/DDBJ databases">
        <authorList>
            <person name="Harkins D.M."/>
            <person name="Durkin A.S."/>
            <person name="Brinkac L.M."/>
            <person name="Haft D.H."/>
            <person name="Selengut J.D."/>
            <person name="Sanka R."/>
            <person name="DePew J."/>
            <person name="Purushe J."/>
            <person name="Chanthongthip A."/>
            <person name="Lattana O."/>
            <person name="Phetsouvanh R."/>
            <person name="Newton P.N."/>
            <person name="Vinetz J.M."/>
            <person name="Sutton G.G."/>
            <person name="Nierman W.C."/>
            <person name="Fouts D.E."/>
        </authorList>
    </citation>
    <scope>NUCLEOTIDE SEQUENCE [LARGE SCALE GENOMIC DNA]</scope>
    <source>
        <strain evidence="1 2">UI 09931</strain>
    </source>
</reference>
<dbReference type="Proteomes" id="UP000014570">
    <property type="component" value="Unassembled WGS sequence"/>
</dbReference>
<organism evidence="1 2">
    <name type="scientific">Leptospira borgpetersenii serovar Javanica str. UI 09931</name>
    <dbReference type="NCBI Taxonomy" id="1049767"/>
    <lineage>
        <taxon>Bacteria</taxon>
        <taxon>Pseudomonadati</taxon>
        <taxon>Spirochaetota</taxon>
        <taxon>Spirochaetia</taxon>
        <taxon>Leptospirales</taxon>
        <taxon>Leptospiraceae</taxon>
        <taxon>Leptospira</taxon>
    </lineage>
</organism>
<accession>A0AAV3J7Z9</accession>
<proteinExistence type="predicted"/>
<sequence>MLFSDSILFFIHTSLLRIHISYLSQNKRTGYKKKKFFF</sequence>
<evidence type="ECO:0000313" key="1">
    <source>
        <dbReference type="EMBL" id="EPG56567.1"/>
    </source>
</evidence>
<evidence type="ECO:0000313" key="2">
    <source>
        <dbReference type="Proteomes" id="UP000014570"/>
    </source>
</evidence>
<comment type="caution">
    <text evidence="1">The sequence shown here is derived from an EMBL/GenBank/DDBJ whole genome shotgun (WGS) entry which is preliminary data.</text>
</comment>
<gene>
    <name evidence="1" type="ORF">LEP1GSC103_1507</name>
</gene>
<protein>
    <recommendedName>
        <fullName evidence="3">Lipoprotein</fullName>
    </recommendedName>
</protein>
<dbReference type="EMBL" id="AHNP02000013">
    <property type="protein sequence ID" value="EPG56567.1"/>
    <property type="molecule type" value="Genomic_DNA"/>
</dbReference>
<evidence type="ECO:0008006" key="3">
    <source>
        <dbReference type="Google" id="ProtNLM"/>
    </source>
</evidence>
<dbReference type="AlphaFoldDB" id="A0AAV3J7Z9"/>
<name>A0AAV3J7Z9_LEPBO</name>